<dbReference type="AlphaFoldDB" id="A0AAW1IIN7"/>
<protein>
    <submittedName>
        <fullName evidence="3">Uncharacterized protein</fullName>
    </submittedName>
</protein>
<dbReference type="EMBL" id="JBDFQZ010000012">
    <property type="protein sequence ID" value="KAK9673419.1"/>
    <property type="molecule type" value="Genomic_DNA"/>
</dbReference>
<dbReference type="Proteomes" id="UP001443914">
    <property type="component" value="Unassembled WGS sequence"/>
</dbReference>
<proteinExistence type="predicted"/>
<sequence length="134" mass="14510">MEREAESMSGGGGGDEIAGLKEVKQRITPTTLVVFANPSPRPPSFSQSLLAPPLRLPRHHLQPPHPPNTAESSLCTRPAPPPPSKRLAVRRTPSSLSSSCSSLRSMVAACLLERTPFQPIHSSMLLRKLHIPKL</sequence>
<organism evidence="3 4">
    <name type="scientific">Saponaria officinalis</name>
    <name type="common">Common soapwort</name>
    <name type="synonym">Lychnis saponaria</name>
    <dbReference type="NCBI Taxonomy" id="3572"/>
    <lineage>
        <taxon>Eukaryota</taxon>
        <taxon>Viridiplantae</taxon>
        <taxon>Streptophyta</taxon>
        <taxon>Embryophyta</taxon>
        <taxon>Tracheophyta</taxon>
        <taxon>Spermatophyta</taxon>
        <taxon>Magnoliopsida</taxon>
        <taxon>eudicotyledons</taxon>
        <taxon>Gunneridae</taxon>
        <taxon>Pentapetalae</taxon>
        <taxon>Caryophyllales</taxon>
        <taxon>Caryophyllaceae</taxon>
        <taxon>Caryophylleae</taxon>
        <taxon>Saponaria</taxon>
    </lineage>
</organism>
<evidence type="ECO:0000313" key="4">
    <source>
        <dbReference type="Proteomes" id="UP001443914"/>
    </source>
</evidence>
<evidence type="ECO:0000313" key="2">
    <source>
        <dbReference type="EMBL" id="KAK9673419.1"/>
    </source>
</evidence>
<dbReference type="EMBL" id="JBDFQZ010000009">
    <property type="protein sequence ID" value="KAK9689266.1"/>
    <property type="molecule type" value="Genomic_DNA"/>
</dbReference>
<name>A0AAW1IIN7_SAPOF</name>
<evidence type="ECO:0000313" key="3">
    <source>
        <dbReference type="EMBL" id="KAK9689266.1"/>
    </source>
</evidence>
<reference evidence="3 4" key="1">
    <citation type="submission" date="2024-03" db="EMBL/GenBank/DDBJ databases">
        <title>WGS assembly of Saponaria officinalis var. Norfolk2.</title>
        <authorList>
            <person name="Jenkins J."/>
            <person name="Shu S."/>
            <person name="Grimwood J."/>
            <person name="Barry K."/>
            <person name="Goodstein D."/>
            <person name="Schmutz J."/>
            <person name="Leebens-Mack J."/>
            <person name="Osbourn A."/>
        </authorList>
    </citation>
    <scope>NUCLEOTIDE SEQUENCE [LARGE SCALE GENOMIC DNA]</scope>
    <source>
        <strain evidence="4">cv. Norfolk2</strain>
        <strain evidence="3">JIC</strain>
        <tissue evidence="3">Leaf</tissue>
    </source>
</reference>
<feature type="region of interest" description="Disordered" evidence="1">
    <location>
        <begin position="35"/>
        <end position="98"/>
    </location>
</feature>
<keyword evidence="4" id="KW-1185">Reference proteome</keyword>
<evidence type="ECO:0000256" key="1">
    <source>
        <dbReference type="SAM" id="MobiDB-lite"/>
    </source>
</evidence>
<feature type="region of interest" description="Disordered" evidence="1">
    <location>
        <begin position="1"/>
        <end position="23"/>
    </location>
</feature>
<comment type="caution">
    <text evidence="3">The sequence shown here is derived from an EMBL/GenBank/DDBJ whole genome shotgun (WGS) entry which is preliminary data.</text>
</comment>
<accession>A0AAW1IIN7</accession>
<gene>
    <name evidence="3" type="ORF">RND81_09G047500</name>
    <name evidence="2" type="ORF">RND81_12G166500</name>
</gene>